<gene>
    <name evidence="1" type="ORF">GCM10010470_26190</name>
</gene>
<protein>
    <submittedName>
        <fullName evidence="1">Uncharacterized protein</fullName>
    </submittedName>
</protein>
<comment type="caution">
    <text evidence="1">The sequence shown here is derived from an EMBL/GenBank/DDBJ whole genome shotgun (WGS) entry which is preliminary data.</text>
</comment>
<keyword evidence="2" id="KW-1185">Reference proteome</keyword>
<accession>A0ABN3VBY7</accession>
<evidence type="ECO:0000313" key="2">
    <source>
        <dbReference type="Proteomes" id="UP001500979"/>
    </source>
</evidence>
<organism evidence="1 2">
    <name type="scientific">Saccharopolyspora taberi</name>
    <dbReference type="NCBI Taxonomy" id="60895"/>
    <lineage>
        <taxon>Bacteria</taxon>
        <taxon>Bacillati</taxon>
        <taxon>Actinomycetota</taxon>
        <taxon>Actinomycetes</taxon>
        <taxon>Pseudonocardiales</taxon>
        <taxon>Pseudonocardiaceae</taxon>
        <taxon>Saccharopolyspora</taxon>
    </lineage>
</organism>
<sequence>MQDPDEWQAKGVHWHVFAEPRDGCAGPGSRRRDRLRQTPLAVLRTPEEVTDWIAGMVREHADRRHVRLIGPRGGVGQVGDDGHIEHDVHQNLDVVCRGDSLYVDIARENDRLQLWAEAVTADECPDGTHDQDAASAQLG</sequence>
<evidence type="ECO:0000313" key="1">
    <source>
        <dbReference type="EMBL" id="GAA2790265.1"/>
    </source>
</evidence>
<reference evidence="1 2" key="1">
    <citation type="journal article" date="2019" name="Int. J. Syst. Evol. Microbiol.">
        <title>The Global Catalogue of Microorganisms (GCM) 10K type strain sequencing project: providing services to taxonomists for standard genome sequencing and annotation.</title>
        <authorList>
            <consortium name="The Broad Institute Genomics Platform"/>
            <consortium name="The Broad Institute Genome Sequencing Center for Infectious Disease"/>
            <person name="Wu L."/>
            <person name="Ma J."/>
        </authorList>
    </citation>
    <scope>NUCLEOTIDE SEQUENCE [LARGE SCALE GENOMIC DNA]</scope>
    <source>
        <strain evidence="1 2">JCM 9383</strain>
    </source>
</reference>
<name>A0ABN3VBY7_9PSEU</name>
<proteinExistence type="predicted"/>
<dbReference type="EMBL" id="BAAAUX010000012">
    <property type="protein sequence ID" value="GAA2790265.1"/>
    <property type="molecule type" value="Genomic_DNA"/>
</dbReference>
<dbReference type="Proteomes" id="UP001500979">
    <property type="component" value="Unassembled WGS sequence"/>
</dbReference>
<dbReference type="RefSeq" id="WP_344679889.1">
    <property type="nucleotide sequence ID" value="NZ_BAAAUX010000012.1"/>
</dbReference>